<protein>
    <submittedName>
        <fullName evidence="1">Uncharacterized protein</fullName>
    </submittedName>
</protein>
<dbReference type="EMBL" id="UINC01011717">
    <property type="protein sequence ID" value="SVA51528.1"/>
    <property type="molecule type" value="Genomic_DNA"/>
</dbReference>
<accession>A0A381WHF3</accession>
<proteinExistence type="predicted"/>
<organism evidence="1">
    <name type="scientific">marine metagenome</name>
    <dbReference type="NCBI Taxonomy" id="408172"/>
    <lineage>
        <taxon>unclassified sequences</taxon>
        <taxon>metagenomes</taxon>
        <taxon>ecological metagenomes</taxon>
    </lineage>
</organism>
<dbReference type="AlphaFoldDB" id="A0A381WHF3"/>
<name>A0A381WHF3_9ZZZZ</name>
<sequence>MRLFIRTFLLIIFISGLVLAQFKASRPNMSVPTNLNGELDYSGWSLFDPNRFDMQHGFTISMMTISGQSVSVAGYNNNITYWAKDNLRLDINMLLYQPVINAMQGGLTTSGSLDAAYDVGIIYAPTKNSFLEFRFQNSSYYQRYQNRSPFHLRIR</sequence>
<gene>
    <name evidence="1" type="ORF">METZ01_LOCUS104382</name>
</gene>
<reference evidence="1" key="1">
    <citation type="submission" date="2018-05" db="EMBL/GenBank/DDBJ databases">
        <authorList>
            <person name="Lanie J.A."/>
            <person name="Ng W.-L."/>
            <person name="Kazmierczak K.M."/>
            <person name="Andrzejewski T.M."/>
            <person name="Davidsen T.M."/>
            <person name="Wayne K.J."/>
            <person name="Tettelin H."/>
            <person name="Glass J.I."/>
            <person name="Rusch D."/>
            <person name="Podicherti R."/>
            <person name="Tsui H.-C.T."/>
            <person name="Winkler M.E."/>
        </authorList>
    </citation>
    <scope>NUCLEOTIDE SEQUENCE</scope>
</reference>
<evidence type="ECO:0000313" key="1">
    <source>
        <dbReference type="EMBL" id="SVA51528.1"/>
    </source>
</evidence>